<proteinExistence type="predicted"/>
<evidence type="ECO:0000256" key="1">
    <source>
        <dbReference type="SAM" id="MobiDB-lite"/>
    </source>
</evidence>
<dbReference type="EMBL" id="JAQQWK010000006">
    <property type="protein sequence ID" value="KAK8039244.1"/>
    <property type="molecule type" value="Genomic_DNA"/>
</dbReference>
<feature type="compositionally biased region" description="Low complexity" evidence="1">
    <location>
        <begin position="114"/>
        <end position="129"/>
    </location>
</feature>
<feature type="compositionally biased region" description="Low complexity" evidence="1">
    <location>
        <begin position="274"/>
        <end position="302"/>
    </location>
</feature>
<evidence type="ECO:0000313" key="2">
    <source>
        <dbReference type="EMBL" id="KAK8039244.1"/>
    </source>
</evidence>
<comment type="caution">
    <text evidence="2">The sequence shown here is derived from an EMBL/GenBank/DDBJ whole genome shotgun (WGS) entry which is preliminary data.</text>
</comment>
<evidence type="ECO:0000313" key="3">
    <source>
        <dbReference type="Proteomes" id="UP001444661"/>
    </source>
</evidence>
<accession>A0ABR1SZY4</accession>
<feature type="compositionally biased region" description="Low complexity" evidence="1">
    <location>
        <begin position="195"/>
        <end position="205"/>
    </location>
</feature>
<protein>
    <submittedName>
        <fullName evidence="2">Uncharacterized protein</fullName>
    </submittedName>
</protein>
<gene>
    <name evidence="2" type="ORF">PG993_007655</name>
</gene>
<feature type="compositionally biased region" description="Low complexity" evidence="1">
    <location>
        <begin position="175"/>
        <end position="187"/>
    </location>
</feature>
<feature type="region of interest" description="Disordered" evidence="1">
    <location>
        <begin position="160"/>
        <end position="303"/>
    </location>
</feature>
<feature type="region of interest" description="Disordered" evidence="1">
    <location>
        <begin position="109"/>
        <end position="141"/>
    </location>
</feature>
<keyword evidence="3" id="KW-1185">Reference proteome</keyword>
<name>A0ABR1SZY4_9PEZI</name>
<feature type="compositionally biased region" description="Polar residues" evidence="1">
    <location>
        <begin position="160"/>
        <end position="169"/>
    </location>
</feature>
<organism evidence="2 3">
    <name type="scientific">Apiospora rasikravindrae</name>
    <dbReference type="NCBI Taxonomy" id="990691"/>
    <lineage>
        <taxon>Eukaryota</taxon>
        <taxon>Fungi</taxon>
        <taxon>Dikarya</taxon>
        <taxon>Ascomycota</taxon>
        <taxon>Pezizomycotina</taxon>
        <taxon>Sordariomycetes</taxon>
        <taxon>Xylariomycetidae</taxon>
        <taxon>Amphisphaeriales</taxon>
        <taxon>Apiosporaceae</taxon>
        <taxon>Apiospora</taxon>
    </lineage>
</organism>
<sequence>MASAAPVSRDGFAFANGDLYAEASGHNRHRRATLAELKTHFKSGNEKDHPAHWFEAQLLHYGLPPSKTKAVARMRLFDAVNGGGLKVPAPVSKLEGELKKEWTKLDREAKKALAKGSGTATTTSGNTAGKKTERKRKAEENVDVTVNVAGINITVSKGTTTASTATQNGAKKAKTSATAPKAATSLKPVKEKASSSKPKAVASKPKPAPKPSSTQTPKQAPAPKGRTKQTARKVAYQPVSALGHGYHNGPVGGYDEPPPPYTEYASPDYTSPRNNRSGYSSSDQSSSRYRSPESANSNSSSPVRLASLGLLNGRYDISSSEVSGQWPFYGEGFELVLTLAGSNLWGQFDLGVVKGVFFLDQRPWQSSHNELSFIWRGREHEGPIIYGNSSRGWIKFLGGGRVEGYLDWQGIDFYGDRLPGQSTTSEISPREMEREFEGYSQAEYDRENRARWH</sequence>
<dbReference type="Proteomes" id="UP001444661">
    <property type="component" value="Unassembled WGS sequence"/>
</dbReference>
<reference evidence="2 3" key="1">
    <citation type="submission" date="2023-01" db="EMBL/GenBank/DDBJ databases">
        <title>Analysis of 21 Apiospora genomes using comparative genomics revels a genus with tremendous synthesis potential of carbohydrate active enzymes and secondary metabolites.</title>
        <authorList>
            <person name="Sorensen T."/>
        </authorList>
    </citation>
    <scope>NUCLEOTIDE SEQUENCE [LARGE SCALE GENOMIC DNA]</scope>
    <source>
        <strain evidence="2 3">CBS 33761</strain>
    </source>
</reference>